<dbReference type="Pfam" id="PF01810">
    <property type="entry name" value="LysE"/>
    <property type="match status" value="1"/>
</dbReference>
<protein>
    <submittedName>
        <fullName evidence="7">LysE family transporter</fullName>
    </submittedName>
</protein>
<comment type="subcellular location">
    <subcellularLocation>
        <location evidence="1">Cell membrane</location>
        <topology evidence="1">Multi-pass membrane protein</topology>
    </subcellularLocation>
</comment>
<dbReference type="AlphaFoldDB" id="A0A975CHB5"/>
<name>A0A975CHB5_9BURK</name>
<feature type="transmembrane region" description="Helical" evidence="6">
    <location>
        <begin position="73"/>
        <end position="91"/>
    </location>
</feature>
<dbReference type="KEGG" id="otd:J1M35_17995"/>
<evidence type="ECO:0000313" key="7">
    <source>
        <dbReference type="EMBL" id="QTD44917.1"/>
    </source>
</evidence>
<dbReference type="RefSeq" id="WP_208008630.1">
    <property type="nucleotide sequence ID" value="NZ_CP071796.1"/>
</dbReference>
<organism evidence="7 8">
    <name type="scientific">Ottowia testudinis</name>
    <dbReference type="NCBI Taxonomy" id="2816950"/>
    <lineage>
        <taxon>Bacteria</taxon>
        <taxon>Pseudomonadati</taxon>
        <taxon>Pseudomonadota</taxon>
        <taxon>Betaproteobacteria</taxon>
        <taxon>Burkholderiales</taxon>
        <taxon>Comamonadaceae</taxon>
        <taxon>Ottowia</taxon>
    </lineage>
</organism>
<evidence type="ECO:0000256" key="2">
    <source>
        <dbReference type="ARBA" id="ARBA00022475"/>
    </source>
</evidence>
<evidence type="ECO:0000313" key="8">
    <source>
        <dbReference type="Proteomes" id="UP000663903"/>
    </source>
</evidence>
<dbReference type="EMBL" id="CP071796">
    <property type="protein sequence ID" value="QTD44917.1"/>
    <property type="molecule type" value="Genomic_DNA"/>
</dbReference>
<dbReference type="InterPro" id="IPR001123">
    <property type="entry name" value="LeuE-type"/>
</dbReference>
<dbReference type="Proteomes" id="UP000663903">
    <property type="component" value="Chromosome"/>
</dbReference>
<dbReference type="PANTHER" id="PTHR30086:SF20">
    <property type="entry name" value="ARGININE EXPORTER PROTEIN ARGO-RELATED"/>
    <property type="match status" value="1"/>
</dbReference>
<proteinExistence type="predicted"/>
<keyword evidence="3 6" id="KW-0812">Transmembrane</keyword>
<keyword evidence="4 6" id="KW-1133">Transmembrane helix</keyword>
<dbReference type="GO" id="GO:0005886">
    <property type="term" value="C:plasma membrane"/>
    <property type="evidence" value="ECO:0007669"/>
    <property type="project" value="UniProtKB-SubCell"/>
</dbReference>
<gene>
    <name evidence="7" type="ORF">J1M35_17995</name>
</gene>
<feature type="transmembrane region" description="Helical" evidence="6">
    <location>
        <begin position="42"/>
        <end position="67"/>
    </location>
</feature>
<feature type="transmembrane region" description="Helical" evidence="6">
    <location>
        <begin position="178"/>
        <end position="198"/>
    </location>
</feature>
<evidence type="ECO:0000256" key="5">
    <source>
        <dbReference type="ARBA" id="ARBA00023136"/>
    </source>
</evidence>
<feature type="transmembrane region" description="Helical" evidence="6">
    <location>
        <begin position="6"/>
        <end position="30"/>
    </location>
</feature>
<keyword evidence="5 6" id="KW-0472">Membrane</keyword>
<dbReference type="GO" id="GO:0015171">
    <property type="term" value="F:amino acid transmembrane transporter activity"/>
    <property type="evidence" value="ECO:0007669"/>
    <property type="project" value="TreeGrafter"/>
</dbReference>
<evidence type="ECO:0000256" key="1">
    <source>
        <dbReference type="ARBA" id="ARBA00004651"/>
    </source>
</evidence>
<evidence type="ECO:0000256" key="6">
    <source>
        <dbReference type="SAM" id="Phobius"/>
    </source>
</evidence>
<evidence type="ECO:0000256" key="3">
    <source>
        <dbReference type="ARBA" id="ARBA00022692"/>
    </source>
</evidence>
<feature type="transmembrane region" description="Helical" evidence="6">
    <location>
        <begin position="112"/>
        <end position="133"/>
    </location>
</feature>
<sequence length="222" mass="23505">MPFAEFTALLMLATAVSFTPGPNTTLSTAIAANRGLPAAMRFVCAVPVGWALLLVLCALGLGALVLALPPLRWGVLGLGVGYMLWLAWRLANSGAMASADSQRLDVTFVQGVLLQFVNIKAWMLALSIASGWIGAQADWALRLGVVLPVMLAFAFASNLTYAWVGASLRGWLAQGRRLLWFNRVMALALAATALWMTWNAAGSAAGVRVPWHVGQWAGGVVA</sequence>
<feature type="transmembrane region" description="Helical" evidence="6">
    <location>
        <begin position="139"/>
        <end position="166"/>
    </location>
</feature>
<dbReference type="PANTHER" id="PTHR30086">
    <property type="entry name" value="ARGININE EXPORTER PROTEIN ARGO"/>
    <property type="match status" value="1"/>
</dbReference>
<dbReference type="GO" id="GO:0033228">
    <property type="term" value="P:cysteine export across plasma membrane"/>
    <property type="evidence" value="ECO:0007669"/>
    <property type="project" value="TreeGrafter"/>
</dbReference>
<keyword evidence="8" id="KW-1185">Reference proteome</keyword>
<accession>A0A975CHB5</accession>
<evidence type="ECO:0000256" key="4">
    <source>
        <dbReference type="ARBA" id="ARBA00022989"/>
    </source>
</evidence>
<keyword evidence="2" id="KW-1003">Cell membrane</keyword>
<reference evidence="7" key="1">
    <citation type="submission" date="2021-03" db="EMBL/GenBank/DDBJ databases">
        <title>Ottowia sp. 27C isolated from the cloaca of a Giant Asian pond turtle (Heosemys grandis).</title>
        <authorList>
            <person name="Spergser J."/>
            <person name="Busse H.-J."/>
        </authorList>
    </citation>
    <scope>NUCLEOTIDE SEQUENCE</scope>
    <source>
        <strain evidence="7">27C</strain>
    </source>
</reference>